<keyword evidence="5" id="KW-1185">Reference proteome</keyword>
<comment type="caution">
    <text evidence="1">Lacks conserved residue(s) required for the propagation of feature annotation.</text>
</comment>
<evidence type="ECO:0000256" key="2">
    <source>
        <dbReference type="SAM" id="MobiDB-lite"/>
    </source>
</evidence>
<dbReference type="KEGG" id="ftj:FTUN_7587"/>
<dbReference type="GO" id="GO:0004252">
    <property type="term" value="F:serine-type endopeptidase activity"/>
    <property type="evidence" value="ECO:0007669"/>
    <property type="project" value="InterPro"/>
</dbReference>
<dbReference type="CDD" id="cd04056">
    <property type="entry name" value="Peptidases_S53"/>
    <property type="match status" value="1"/>
</dbReference>
<feature type="region of interest" description="Disordered" evidence="2">
    <location>
        <begin position="1224"/>
        <end position="1244"/>
    </location>
</feature>
<evidence type="ECO:0000313" key="5">
    <source>
        <dbReference type="Proteomes" id="UP000503447"/>
    </source>
</evidence>
<dbReference type="PANTHER" id="PTHR14218">
    <property type="entry name" value="PROTEASE S8 TRIPEPTIDYL PEPTIDASE I CLN2"/>
    <property type="match status" value="1"/>
</dbReference>
<protein>
    <submittedName>
        <fullName evidence="4">Serine protease</fullName>
    </submittedName>
</protein>
<organism evidence="4 5">
    <name type="scientific">Frigoriglobus tundricola</name>
    <dbReference type="NCBI Taxonomy" id="2774151"/>
    <lineage>
        <taxon>Bacteria</taxon>
        <taxon>Pseudomonadati</taxon>
        <taxon>Planctomycetota</taxon>
        <taxon>Planctomycetia</taxon>
        <taxon>Gemmatales</taxon>
        <taxon>Gemmataceae</taxon>
        <taxon>Frigoriglobus</taxon>
    </lineage>
</organism>
<sequence>MPSTWWLVSVRRQLRVVSRSNRLKCALLVEDLETREVPAVVFTPNYILDPHSGGATAYGTTGPTGLSPAAIRHAYGFDQVSFNGTAGTGAGTTIAIVDAYDDPTIASDLHAFDQQFGLADPTFTKVNQTGGSAMPAANAGWAGEISLDVEWAHAVAPGANILLVEAGSASNADLMTAVAYAARQTGVVAVSMSFGGGEFAGETTLDSNFLTPAGHTGVAFIASSGDWGAPVSYPAASSNVLSVGGTTLHLDSSGNYSSETGWGGSGGGVSAYESQPAYQNGIVTQSTSKRTNPDVSYDSDPNTGFSVYETYGNSSTTPWLQYGGTSDAAPQWAALVAIADQGRALAGESALSSTTLLPAIYSLPTADFHDVTSGTSDGSPNYSAGTGYDLVTGRGSPIANKVIADLVGSSATSPSATQFAISAPATATAGTAFTVTVTAQDASNSAVTGFTGTVQFSSNDALAGLPANYTFTAADHGTHTFTVTLKTAGAHTLTVTSGAATGSASVTVTPAAATHLAFTQQPANVVAGATMAAVTVTELDAYGNVATQDSTTQIRLALGTNSSGAALTGAGPVTVSQGVATFTGLSLSKAGTGDTLVASGGTLTGATSAAFTVTPAPSATHFAVTAPATATAGTAFTITVTAQDASNNAVTGFTGTVHFTSSDTQAGLPANYTFTAADHGVHTFTVTLKTAGSMTVTATATTGSVGGTQTVSVSPAAATRLKFTQQPTTVVAATAMSPVTVAEVDAYGNVITQDSTTQITLALGSHPSGATLAGTGTVTLSQGFATFSTLTPSNAGTFTLVASGGSLTGATSAITVTPAPNPTQFVISAPSTTTAGTSFTITVTAGYASNGTATAFTGTVHLTSTDTLAGIPASYTFTPADQGVHTFTVTLKTAGAQTVTATSDAATGASTVSVTPAAATHLKFIQQPTTVVAATAMSPVTVAEVDAYGNVATQDSTTQIKLVLGSNPGGATLAGGGLVSVSHGVATFSALTPSNAGTGFTLVASGGSLTGATSAAFTVTPAPNPTQFAISAPASATAGTAFTVTVTAEYASNSAATAFTGPVQFSSNDALAGLPAIYTFTPADHGTHTFTVTLKTAGAHTLTVTSGAATGAASVTVTPAAATHLAFTQQPANVVAGATMAAVTVTELDAYGNVATQDSTTQIRLALGTNTGGAALTGGGPVTVSQGVATFTGLALSKAGTGDTLVASGGRLTGATSAKFNVTPAGNTPHVATPPVSPSTAPGTSPASAIFALTGNWWEVVAMASGPTTPRPST</sequence>
<keyword evidence="4" id="KW-0378">Hydrolase</keyword>
<name>A0A6M5Z2J6_9BACT</name>
<dbReference type="PANTHER" id="PTHR14218:SF15">
    <property type="entry name" value="TRIPEPTIDYL-PEPTIDASE 1"/>
    <property type="match status" value="1"/>
</dbReference>
<dbReference type="PROSITE" id="PS51695">
    <property type="entry name" value="SEDOLISIN"/>
    <property type="match status" value="1"/>
</dbReference>
<evidence type="ECO:0000256" key="1">
    <source>
        <dbReference type="PROSITE-ProRule" id="PRU01240"/>
    </source>
</evidence>
<dbReference type="InterPro" id="IPR013783">
    <property type="entry name" value="Ig-like_fold"/>
</dbReference>
<dbReference type="InterPro" id="IPR008964">
    <property type="entry name" value="Invasin/intimin_cell_adhesion"/>
</dbReference>
<dbReference type="Proteomes" id="UP000503447">
    <property type="component" value="Chromosome"/>
</dbReference>
<dbReference type="AlphaFoldDB" id="A0A6M5Z2J6"/>
<dbReference type="SUPFAM" id="SSF49373">
    <property type="entry name" value="Invasin/intimin cell-adhesion fragments"/>
    <property type="match status" value="1"/>
</dbReference>
<comment type="similarity">
    <text evidence="1">Belongs to the peptidase S8 family.</text>
</comment>
<dbReference type="GO" id="GO:0006508">
    <property type="term" value="P:proteolysis"/>
    <property type="evidence" value="ECO:0007669"/>
    <property type="project" value="UniProtKB-KW"/>
</dbReference>
<dbReference type="InterPro" id="IPR030400">
    <property type="entry name" value="Sedolisin_dom"/>
</dbReference>
<evidence type="ECO:0000313" key="4">
    <source>
        <dbReference type="EMBL" id="QJW99964.1"/>
    </source>
</evidence>
<proteinExistence type="inferred from homology"/>
<reference evidence="5" key="1">
    <citation type="submission" date="2020-05" db="EMBL/GenBank/DDBJ databases">
        <title>Frigoriglobus tundricola gen. nov., sp. nov., a psychrotolerant cellulolytic planctomycete of the family Gemmataceae with two divergent copies of 16S rRNA gene.</title>
        <authorList>
            <person name="Kulichevskaya I.S."/>
            <person name="Ivanova A.A."/>
            <person name="Naumoff D.G."/>
            <person name="Beletsky A.V."/>
            <person name="Rijpstra W.I.C."/>
            <person name="Sinninghe Damste J.S."/>
            <person name="Mardanov A.V."/>
            <person name="Ravin N.V."/>
            <person name="Dedysh S.N."/>
        </authorList>
    </citation>
    <scope>NUCLEOTIDE SEQUENCE [LARGE SCALE GENOMIC DNA]</scope>
    <source>
        <strain evidence="5">PL17</strain>
    </source>
</reference>
<dbReference type="PROSITE" id="PS51892">
    <property type="entry name" value="SUBTILASE"/>
    <property type="match status" value="1"/>
</dbReference>
<accession>A0A6M5Z2J6</accession>
<dbReference type="Gene3D" id="3.40.50.200">
    <property type="entry name" value="Peptidase S8/S53 domain"/>
    <property type="match status" value="1"/>
</dbReference>
<dbReference type="InterPro" id="IPR036852">
    <property type="entry name" value="Peptidase_S8/S53_dom_sf"/>
</dbReference>
<feature type="compositionally biased region" description="Low complexity" evidence="2">
    <location>
        <begin position="1231"/>
        <end position="1244"/>
    </location>
</feature>
<keyword evidence="4" id="KW-0645">Protease</keyword>
<feature type="domain" description="Peptidase S53" evidence="3">
    <location>
        <begin position="65"/>
        <end position="409"/>
    </location>
</feature>
<dbReference type="InterPro" id="IPR050819">
    <property type="entry name" value="Tripeptidyl-peptidase_I"/>
</dbReference>
<dbReference type="SUPFAM" id="SSF52743">
    <property type="entry name" value="Subtilisin-like"/>
    <property type="match status" value="1"/>
</dbReference>
<dbReference type="RefSeq" id="WP_171474829.1">
    <property type="nucleotide sequence ID" value="NZ_CP053452.2"/>
</dbReference>
<dbReference type="EMBL" id="CP053452">
    <property type="protein sequence ID" value="QJW99964.1"/>
    <property type="molecule type" value="Genomic_DNA"/>
</dbReference>
<gene>
    <name evidence="4" type="ORF">FTUN_7587</name>
</gene>
<dbReference type="Gene3D" id="2.60.40.10">
    <property type="entry name" value="Immunoglobulins"/>
    <property type="match status" value="2"/>
</dbReference>
<evidence type="ECO:0000259" key="3">
    <source>
        <dbReference type="PROSITE" id="PS51695"/>
    </source>
</evidence>
<dbReference type="GO" id="GO:0008240">
    <property type="term" value="F:tripeptidyl-peptidase activity"/>
    <property type="evidence" value="ECO:0007669"/>
    <property type="project" value="TreeGrafter"/>
</dbReference>